<dbReference type="Proteomes" id="UP001258645">
    <property type="component" value="Segment"/>
</dbReference>
<feature type="compositionally biased region" description="Basic residues" evidence="1">
    <location>
        <begin position="1"/>
        <end position="30"/>
    </location>
</feature>
<evidence type="ECO:0000313" key="2">
    <source>
        <dbReference type="EMBL" id="WAK78050.1"/>
    </source>
</evidence>
<dbReference type="EMBL" id="OM419072">
    <property type="protein sequence ID" value="WAK78050.1"/>
    <property type="molecule type" value="Genomic_DNA"/>
</dbReference>
<evidence type="ECO:0000256" key="1">
    <source>
        <dbReference type="SAM" id="MobiDB-lite"/>
    </source>
</evidence>
<name>A0A9E9BXJ0_9VIRU</name>
<proteinExistence type="predicted"/>
<reference evidence="2" key="1">
    <citation type="submission" date="2021-12" db="EMBL/GenBank/DDBJ databases">
        <title>Lineage-specific microbe-virus interactions reveal viral roles in promoting carbon loss from peatlands along a natural permafrost thaw gradient.</title>
        <authorList>
            <person name="Trubl G."/>
            <person name="Roux S."/>
            <person name="Borton M.A."/>
            <person name="Varsani A."/>
            <person name="Li Y.-F."/>
            <person name="Sun C."/>
            <person name="Shaffer M."/>
            <person name="Jang H.B."/>
            <person name="Woodcroft B.J."/>
            <person name="Tyson G.W."/>
            <person name="Wrighton K."/>
            <person name="Saleska S."/>
            <person name="Eloe-Fadrosh E.A."/>
            <person name="Sullivan M.B."/>
            <person name="Rich V.I."/>
        </authorList>
    </citation>
    <scope>NUCLEOTIDE SEQUENCE</scope>
</reference>
<accession>A0A9E9BXJ0</accession>
<protein>
    <submittedName>
        <fullName evidence="2">Capsid protein</fullName>
    </submittedName>
</protein>
<sequence>MKFKRNVKRKGWGKKKRWSRKKRSYKRSYKKSGWDTTGQQKVKCQFKCQITSATYGGQNEARYTVYWNTPASAGAPVGSVSVDIVGDSPEFDTYCQRYQRYKIVGLMMEMQPAPNLSAQFGTDIVIQGMEIVSDPVKLQDGLVVPTIMRALSYKEVPFRRTKRYFKVAKTLYDQGFNWLDTGGSATNINQPGDQSSTLWRVKCQGFNDGVILGQMAVTWYCIFKDPVPQ</sequence>
<organism evidence="2">
    <name type="scientific">Miresoil virus 32</name>
    <dbReference type="NCBI Taxonomy" id="2911457"/>
    <lineage>
        <taxon>Viruses</taxon>
        <taxon>Miresoil_virus_gcode6_group</taxon>
    </lineage>
</organism>
<feature type="region of interest" description="Disordered" evidence="1">
    <location>
        <begin position="1"/>
        <end position="33"/>
    </location>
</feature>